<proteinExistence type="predicted"/>
<dbReference type="Pfam" id="PF12799">
    <property type="entry name" value="LRR_4"/>
    <property type="match status" value="1"/>
</dbReference>
<dbReference type="Proteomes" id="UP000677054">
    <property type="component" value="Unassembled WGS sequence"/>
</dbReference>
<keyword evidence="2" id="KW-0677">Repeat</keyword>
<dbReference type="AlphaFoldDB" id="A0A7R8WXV7"/>
<dbReference type="PROSITE" id="PS51450">
    <property type="entry name" value="LRR"/>
    <property type="match status" value="3"/>
</dbReference>
<organism evidence="3">
    <name type="scientific">Darwinula stevensoni</name>
    <dbReference type="NCBI Taxonomy" id="69355"/>
    <lineage>
        <taxon>Eukaryota</taxon>
        <taxon>Metazoa</taxon>
        <taxon>Ecdysozoa</taxon>
        <taxon>Arthropoda</taxon>
        <taxon>Crustacea</taxon>
        <taxon>Oligostraca</taxon>
        <taxon>Ostracoda</taxon>
        <taxon>Podocopa</taxon>
        <taxon>Podocopida</taxon>
        <taxon>Darwinulocopina</taxon>
        <taxon>Darwinuloidea</taxon>
        <taxon>Darwinulidae</taxon>
        <taxon>Darwinula</taxon>
    </lineage>
</organism>
<evidence type="ECO:0000256" key="1">
    <source>
        <dbReference type="ARBA" id="ARBA00022614"/>
    </source>
</evidence>
<name>A0A7R8WXV7_9CRUS</name>
<dbReference type="InterPro" id="IPR050836">
    <property type="entry name" value="SDS22/Internalin_LRR"/>
</dbReference>
<keyword evidence="4" id="KW-1185">Reference proteome</keyword>
<dbReference type="EMBL" id="LR899531">
    <property type="protein sequence ID" value="CAD7240214.1"/>
    <property type="molecule type" value="Genomic_DNA"/>
</dbReference>
<dbReference type="PANTHER" id="PTHR46652">
    <property type="entry name" value="LEUCINE-RICH REPEAT AND IQ DOMAIN-CONTAINING PROTEIN 1-RELATED"/>
    <property type="match status" value="1"/>
</dbReference>
<gene>
    <name evidence="3" type="ORF">DSTB1V02_LOCUS243</name>
</gene>
<reference evidence="3" key="1">
    <citation type="submission" date="2020-11" db="EMBL/GenBank/DDBJ databases">
        <authorList>
            <person name="Tran Van P."/>
        </authorList>
    </citation>
    <scope>NUCLEOTIDE SEQUENCE</scope>
</reference>
<dbReference type="EMBL" id="CAJPEV010000014">
    <property type="protein sequence ID" value="CAG0878728.1"/>
    <property type="molecule type" value="Genomic_DNA"/>
</dbReference>
<dbReference type="PANTHER" id="PTHR46652:SF3">
    <property type="entry name" value="LEUCINE-RICH REPEAT-CONTAINING PROTEIN 9"/>
    <property type="match status" value="1"/>
</dbReference>
<evidence type="ECO:0000313" key="3">
    <source>
        <dbReference type="EMBL" id="CAD7240214.1"/>
    </source>
</evidence>
<keyword evidence="1" id="KW-0433">Leucine-rich repeat</keyword>
<sequence>MSHKSSHLRLQKRNLKTLPEVPRGRRIRVAYLHENALSGVDSLGAHADTLTLLYLDFNCVEDLTLIGRFVKLEKLYLNCNRIRIVEGLECLKSLRELHLRSQALQEGEQLVFDPRTVRGLQGTLEILDISKNRITSLAGVKGFQNLTFLDASHNELEDFEETLKHLISFPSLQNLSLNGNPLERSVGRHYTTGILASLHHLAELGTAPFPADPGKVLGTSRSGVWRRPQPHLPWTLQMKHALEELGSD</sequence>
<dbReference type="InterPro" id="IPR025875">
    <property type="entry name" value="Leu-rich_rpt_4"/>
</dbReference>
<dbReference type="SUPFAM" id="SSF52058">
    <property type="entry name" value="L domain-like"/>
    <property type="match status" value="1"/>
</dbReference>
<dbReference type="SMART" id="SM00365">
    <property type="entry name" value="LRR_SD22"/>
    <property type="match status" value="3"/>
</dbReference>
<dbReference type="InterPro" id="IPR032675">
    <property type="entry name" value="LRR_dom_sf"/>
</dbReference>
<evidence type="ECO:0000256" key="2">
    <source>
        <dbReference type="ARBA" id="ARBA00022737"/>
    </source>
</evidence>
<evidence type="ECO:0000313" key="4">
    <source>
        <dbReference type="Proteomes" id="UP000677054"/>
    </source>
</evidence>
<accession>A0A7R8WXV7</accession>
<protein>
    <submittedName>
        <fullName evidence="3">Uncharacterized protein</fullName>
    </submittedName>
</protein>
<dbReference type="Gene3D" id="3.80.10.10">
    <property type="entry name" value="Ribonuclease Inhibitor"/>
    <property type="match status" value="2"/>
</dbReference>
<dbReference type="InterPro" id="IPR001611">
    <property type="entry name" value="Leu-rich_rpt"/>
</dbReference>
<dbReference type="OrthoDB" id="1904536at2759"/>